<dbReference type="Gene3D" id="1.10.10.10">
    <property type="entry name" value="Winged helix-like DNA-binding domain superfamily/Winged helix DNA-binding domain"/>
    <property type="match status" value="1"/>
</dbReference>
<dbReference type="InterPro" id="IPR007627">
    <property type="entry name" value="RNA_pol_sigma70_r2"/>
</dbReference>
<evidence type="ECO:0000256" key="2">
    <source>
        <dbReference type="ARBA" id="ARBA00023015"/>
    </source>
</evidence>
<dbReference type="Gene3D" id="1.10.1740.10">
    <property type="match status" value="1"/>
</dbReference>
<keyword evidence="2 6" id="KW-0805">Transcription regulation</keyword>
<evidence type="ECO:0000313" key="9">
    <source>
        <dbReference type="Proteomes" id="UP001296706"/>
    </source>
</evidence>
<evidence type="ECO:0000256" key="5">
    <source>
        <dbReference type="ARBA" id="ARBA00023163"/>
    </source>
</evidence>
<dbReference type="Pfam" id="PF08281">
    <property type="entry name" value="Sigma70_r4_2"/>
    <property type="match status" value="1"/>
</dbReference>
<dbReference type="PANTHER" id="PTHR43133:SF8">
    <property type="entry name" value="RNA POLYMERASE SIGMA FACTOR HI_1459-RELATED"/>
    <property type="match status" value="1"/>
</dbReference>
<dbReference type="Proteomes" id="UP001296706">
    <property type="component" value="Unassembled WGS sequence"/>
</dbReference>
<accession>A0ABX1R9P1</accession>
<name>A0ABX1R9P1_9PSEU</name>
<evidence type="ECO:0000259" key="7">
    <source>
        <dbReference type="PROSITE" id="PS51658"/>
    </source>
</evidence>
<dbReference type="SUPFAM" id="SSF88659">
    <property type="entry name" value="Sigma3 and sigma4 domains of RNA polymerase sigma factors"/>
    <property type="match status" value="1"/>
</dbReference>
<dbReference type="SUPFAM" id="SSF103256">
    <property type="entry name" value="Hypothetical protein TM0160"/>
    <property type="match status" value="1"/>
</dbReference>
<keyword evidence="4 6" id="KW-0238">DNA-binding</keyword>
<proteinExistence type="inferred from homology"/>
<dbReference type="SUPFAM" id="SSF88946">
    <property type="entry name" value="Sigma2 domain of RNA polymerase sigma factors"/>
    <property type="match status" value="1"/>
</dbReference>
<dbReference type="InterPro" id="IPR013324">
    <property type="entry name" value="RNA_pol_sigma_r3/r4-like"/>
</dbReference>
<dbReference type="PROSITE" id="PS01063">
    <property type="entry name" value="SIGMA70_ECF"/>
    <property type="match status" value="1"/>
</dbReference>
<evidence type="ECO:0000256" key="1">
    <source>
        <dbReference type="ARBA" id="ARBA00010641"/>
    </source>
</evidence>
<evidence type="ECO:0000256" key="6">
    <source>
        <dbReference type="RuleBase" id="RU000716"/>
    </source>
</evidence>
<gene>
    <name evidence="8" type="ORF">HF577_05630</name>
</gene>
<evidence type="ECO:0000313" key="8">
    <source>
        <dbReference type="EMBL" id="NMH76584.1"/>
    </source>
</evidence>
<organism evidence="8 9">
    <name type="scientific">Pseudonocardia xinjiangensis</name>
    <dbReference type="NCBI Taxonomy" id="75289"/>
    <lineage>
        <taxon>Bacteria</taxon>
        <taxon>Bacillati</taxon>
        <taxon>Actinomycetota</taxon>
        <taxon>Actinomycetes</taxon>
        <taxon>Pseudonocardiales</taxon>
        <taxon>Pseudonocardiaceae</taxon>
        <taxon>Pseudonocardia</taxon>
    </lineage>
</organism>
<dbReference type="Pfam" id="PF04542">
    <property type="entry name" value="Sigma70_r2"/>
    <property type="match status" value="1"/>
</dbReference>
<keyword evidence="9" id="KW-1185">Reference proteome</keyword>
<comment type="caution">
    <text evidence="8">The sequence shown here is derived from an EMBL/GenBank/DDBJ whole genome shotgun (WGS) entry which is preliminary data.</text>
</comment>
<dbReference type="PROSITE" id="PS51658">
    <property type="entry name" value="BFN"/>
    <property type="match status" value="1"/>
</dbReference>
<evidence type="ECO:0000256" key="4">
    <source>
        <dbReference type="ARBA" id="ARBA00023125"/>
    </source>
</evidence>
<dbReference type="NCBIfam" id="TIGR02937">
    <property type="entry name" value="sigma70-ECF"/>
    <property type="match status" value="1"/>
</dbReference>
<feature type="domain" description="BFN" evidence="7">
    <location>
        <begin position="207"/>
        <end position="337"/>
    </location>
</feature>
<dbReference type="PANTHER" id="PTHR43133">
    <property type="entry name" value="RNA POLYMERASE ECF-TYPE SIGMA FACTO"/>
    <property type="match status" value="1"/>
</dbReference>
<dbReference type="InterPro" id="IPR014284">
    <property type="entry name" value="RNA_pol_sigma-70_dom"/>
</dbReference>
<dbReference type="InterPro" id="IPR000838">
    <property type="entry name" value="RNA_pol_sigma70_ECF_CS"/>
</dbReference>
<dbReference type="Gene3D" id="3.10.690.10">
    <property type="entry name" value="Bifunctional nuclease domain"/>
    <property type="match status" value="1"/>
</dbReference>
<reference evidence="8 9" key="1">
    <citation type="submission" date="2020-04" db="EMBL/GenBank/DDBJ databases">
        <authorList>
            <person name="Klaysubun C."/>
            <person name="Duangmal K."/>
            <person name="Lipun K."/>
        </authorList>
    </citation>
    <scope>NUCLEOTIDE SEQUENCE [LARGE SCALE GENOMIC DNA]</scope>
    <source>
        <strain evidence="8 9">JCM 11839</strain>
    </source>
</reference>
<dbReference type="InterPro" id="IPR039425">
    <property type="entry name" value="RNA_pol_sigma-70-like"/>
</dbReference>
<dbReference type="CDD" id="cd06171">
    <property type="entry name" value="Sigma70_r4"/>
    <property type="match status" value="1"/>
</dbReference>
<comment type="similarity">
    <text evidence="1 6">Belongs to the sigma-70 factor family. ECF subfamily.</text>
</comment>
<dbReference type="InterPro" id="IPR013325">
    <property type="entry name" value="RNA_pol_sigma_r2"/>
</dbReference>
<sequence length="371" mass="39023">MWRASTADDDAALVHAARHGDRSAFAVLVDRHLDLVQSLCVRWLADPTGAEDVVQDAVLAAMTSLDKLNRPASFGPWLAGIALNTARNLARQQSRSPISLEVLLGGQWIAEPRDAGPGPDTVVENRLLARRLTEVVVSLPVGQAAAITAFYLQGLSIAETAEHLGVSVTAVKNRLYKARESLRRSMPDLAVRPTMEEPAMETESADPIPMQVTAVRRVDREGDVVHIVVLSDAEGGHTLPIWVGAAEATSLALALDGAELPRPSTYQLTVALLAAAGGRIEAVEIVGLTAGVFYARLALADGSTVDARPSDALNIAVLVDAPVRVHPEVVTAANGSSRRPAPGPSDHPAIAAEALAALASLVRTEHRGSGT</sequence>
<dbReference type="InterPro" id="IPR003729">
    <property type="entry name" value="Bi_nuclease_dom"/>
</dbReference>
<dbReference type="InterPro" id="IPR036104">
    <property type="entry name" value="BFN_sf"/>
</dbReference>
<protein>
    <recommendedName>
        <fullName evidence="6">RNA polymerase sigma factor</fullName>
    </recommendedName>
</protein>
<dbReference type="InterPro" id="IPR013249">
    <property type="entry name" value="RNA_pol_sigma70_r4_t2"/>
</dbReference>
<evidence type="ECO:0000256" key="3">
    <source>
        <dbReference type="ARBA" id="ARBA00023082"/>
    </source>
</evidence>
<dbReference type="RefSeq" id="WP_169394651.1">
    <property type="nucleotide sequence ID" value="NZ_BAAAJH010000017.1"/>
</dbReference>
<keyword evidence="3 6" id="KW-0731">Sigma factor</keyword>
<keyword evidence="5 6" id="KW-0804">Transcription</keyword>
<dbReference type="Pfam" id="PF02577">
    <property type="entry name" value="BFN_dom"/>
    <property type="match status" value="1"/>
</dbReference>
<dbReference type="EMBL" id="JAAXKY010000010">
    <property type="protein sequence ID" value="NMH76584.1"/>
    <property type="molecule type" value="Genomic_DNA"/>
</dbReference>
<dbReference type="InterPro" id="IPR036388">
    <property type="entry name" value="WH-like_DNA-bd_sf"/>
</dbReference>